<dbReference type="InterPro" id="IPR002037">
    <property type="entry name" value="Glyco_hydro_8"/>
</dbReference>
<evidence type="ECO:0000256" key="4">
    <source>
        <dbReference type="ARBA" id="ARBA00022801"/>
    </source>
</evidence>
<dbReference type="Proteomes" id="UP000321479">
    <property type="component" value="Chromosome"/>
</dbReference>
<dbReference type="GO" id="GO:0008810">
    <property type="term" value="F:cellulase activity"/>
    <property type="evidence" value="ECO:0007669"/>
    <property type="project" value="UniProtKB-EC"/>
</dbReference>
<dbReference type="SUPFAM" id="SSF48208">
    <property type="entry name" value="Six-hairpin glycosidases"/>
    <property type="match status" value="1"/>
</dbReference>
<keyword evidence="5" id="KW-0136">Cellulose degradation</keyword>
<keyword evidence="7 9" id="KW-0119">Carbohydrate metabolism</keyword>
<evidence type="ECO:0000256" key="1">
    <source>
        <dbReference type="ARBA" id="ARBA00000966"/>
    </source>
</evidence>
<feature type="active site" description="Nucleophile" evidence="8">
    <location>
        <position position="207"/>
    </location>
</feature>
<keyword evidence="11" id="KW-1185">Reference proteome</keyword>
<comment type="catalytic activity">
    <reaction evidence="1">
        <text>Endohydrolysis of (1-&gt;4)-beta-D-glucosidic linkages in cellulose, lichenin and cereal beta-D-glucans.</text>
        <dbReference type="EC" id="3.2.1.4"/>
    </reaction>
</comment>
<dbReference type="PRINTS" id="PR00735">
    <property type="entry name" value="GLHYDRLASE8"/>
</dbReference>
<accession>A0A5B8UX99</accession>
<dbReference type="InterPro" id="IPR012341">
    <property type="entry name" value="6hp_glycosidase-like_sf"/>
</dbReference>
<keyword evidence="3" id="KW-0732">Signal</keyword>
<organism evidence="10 11">
    <name type="scientific">Mucilaginibacter ginsenosidivorans</name>
    <dbReference type="NCBI Taxonomy" id="398053"/>
    <lineage>
        <taxon>Bacteria</taxon>
        <taxon>Pseudomonadati</taxon>
        <taxon>Bacteroidota</taxon>
        <taxon>Sphingobacteriia</taxon>
        <taxon>Sphingobacteriales</taxon>
        <taxon>Sphingobacteriaceae</taxon>
        <taxon>Mucilaginibacter</taxon>
    </lineage>
</organism>
<dbReference type="EC" id="3.2.1.-" evidence="9"/>
<reference evidence="10 11" key="1">
    <citation type="journal article" date="2017" name="Curr. Microbiol.">
        <title>Mucilaginibacter ginsenosidivorans sp. nov., Isolated from Soil of Ginseng Field.</title>
        <authorList>
            <person name="Kim M.M."/>
            <person name="Siddiqi M.Z."/>
            <person name="Im W.T."/>
        </authorList>
    </citation>
    <scope>NUCLEOTIDE SEQUENCE [LARGE SCALE GENOMIC DNA]</scope>
    <source>
        <strain evidence="10 11">Gsoil 3017</strain>
    </source>
</reference>
<evidence type="ECO:0000313" key="11">
    <source>
        <dbReference type="Proteomes" id="UP000321479"/>
    </source>
</evidence>
<keyword evidence="6 9" id="KW-0326">Glycosidase</keyword>
<evidence type="ECO:0000256" key="9">
    <source>
        <dbReference type="RuleBase" id="RU361167"/>
    </source>
</evidence>
<dbReference type="GO" id="GO:0030245">
    <property type="term" value="P:cellulose catabolic process"/>
    <property type="evidence" value="ECO:0007669"/>
    <property type="project" value="UniProtKB-KW"/>
</dbReference>
<dbReference type="InterPro" id="IPR008928">
    <property type="entry name" value="6-hairpin_glycosidase_sf"/>
</dbReference>
<dbReference type="Pfam" id="PF01270">
    <property type="entry name" value="Glyco_hydro_8"/>
    <property type="match status" value="1"/>
</dbReference>
<gene>
    <name evidence="10" type="ORF">FRZ54_14170</name>
</gene>
<evidence type="ECO:0000313" key="10">
    <source>
        <dbReference type="EMBL" id="QEC63674.1"/>
    </source>
</evidence>
<dbReference type="InterPro" id="IPR019834">
    <property type="entry name" value="Glyco_hydro_8_CS"/>
</dbReference>
<dbReference type="EMBL" id="CP042436">
    <property type="protein sequence ID" value="QEC63674.1"/>
    <property type="molecule type" value="Genomic_DNA"/>
</dbReference>
<evidence type="ECO:0000256" key="3">
    <source>
        <dbReference type="ARBA" id="ARBA00022729"/>
    </source>
</evidence>
<dbReference type="OrthoDB" id="9816120at2"/>
<dbReference type="PROSITE" id="PS00812">
    <property type="entry name" value="GLYCOSYL_HYDROL_F8"/>
    <property type="match status" value="1"/>
</dbReference>
<evidence type="ECO:0000256" key="5">
    <source>
        <dbReference type="ARBA" id="ARBA00023001"/>
    </source>
</evidence>
<keyword evidence="7 9" id="KW-0624">Polysaccharide degradation</keyword>
<dbReference type="Gene3D" id="1.50.10.10">
    <property type="match status" value="1"/>
</dbReference>
<dbReference type="AlphaFoldDB" id="A0A5B8UX99"/>
<protein>
    <recommendedName>
        <fullName evidence="9">Glucanase</fullName>
        <ecNumber evidence="9">3.2.1.-</ecNumber>
    </recommendedName>
</protein>
<evidence type="ECO:0000256" key="6">
    <source>
        <dbReference type="ARBA" id="ARBA00023295"/>
    </source>
</evidence>
<keyword evidence="4 9" id="KW-0378">Hydrolase</keyword>
<comment type="similarity">
    <text evidence="2 9">Belongs to the glycosyl hydrolase 8 (cellulase D) family.</text>
</comment>
<evidence type="ECO:0000256" key="8">
    <source>
        <dbReference type="PROSITE-ProRule" id="PRU10058"/>
    </source>
</evidence>
<proteinExistence type="inferred from homology"/>
<sequence>MAALMVAAAFWFSIRKGSWLWWCFQIQGQVLTPLEERSLKVCNNISIRVLWFSNHRLSSMPFKYFPAILVLLSISIIAGAQQAAKPFPQHVPYHKGVIKPNHISQQRLDGLALDFYRQWKQRYIKTGCNTNEYYVWFERKGEKQCVSEGQGYGMIITALMAGADPSAKATYDGLFNYYKAHRNNHHYLMAWAQNKSCRDIDQSSATDGDMDIAYSLLLANKQWGSKGAINYLKEARWMINAIMRYEINPNTWSVKLSDAVEYDSKDYFDMRSSDFMPANYKAFEIATGDARWKNVVNGNYNLFAYMAQTYSADAGLIPDFIININKKAEPAKPHFLESKYDGYYNYNACRVPWRIATDYLLTGDPRGKAINDKINHWIRETTSGNPDNISAGYTLAGNDIKGRYFEALSFIGPFAVSAMVDKKNQQWLNAVWDYLVHFKLKDYDYYDNSIKLLDMIILSGNYWEPR</sequence>
<evidence type="ECO:0000256" key="7">
    <source>
        <dbReference type="ARBA" id="ARBA00023326"/>
    </source>
</evidence>
<dbReference type="KEGG" id="mgin:FRZ54_14170"/>
<name>A0A5B8UX99_9SPHI</name>
<evidence type="ECO:0000256" key="2">
    <source>
        <dbReference type="ARBA" id="ARBA00009209"/>
    </source>
</evidence>